<sequence>MADLTMTRLHEAMVVLYAISLVFYFIDYLNKDAKAHRVAFWLLSIVWVLQSVFLVMYIVETHRFPILSLFEGIYFYAWLLITISILLHCVYRVDLPVFFINVIGFIFMTIHTFAPSQIAQSPVGEALSSELLFIHITFAILSYVAFSLSFVFSTLYLILYNVLKKKKWTKQWTRLPSLQQTEQGMTASLLTGIPLLLISLILGLQWAYLTLDNVSVFDVKIVGSFVSLLIYCFIIYGNRKGKLHSTGYAWAHVYAFLFVIINFFLGSRLSDFHLWY</sequence>
<dbReference type="STRING" id="263475.AMD00_08060"/>
<evidence type="ECO:0000256" key="3">
    <source>
        <dbReference type="ARBA" id="ARBA00022989"/>
    </source>
</evidence>
<dbReference type="PANTHER" id="PTHR30071">
    <property type="entry name" value="HEME EXPORTER PROTEIN C"/>
    <property type="match status" value="1"/>
</dbReference>
<protein>
    <submittedName>
        <fullName evidence="7">Cytochrome C assembly protein</fullName>
    </submittedName>
</protein>
<dbReference type="InterPro" id="IPR045062">
    <property type="entry name" value="Cyt_c_biogenesis_CcsA/CcmC"/>
</dbReference>
<keyword evidence="4 5" id="KW-0472">Membrane</keyword>
<feature type="transmembrane region" description="Helical" evidence="5">
    <location>
        <begin position="73"/>
        <end position="91"/>
    </location>
</feature>
<dbReference type="OrthoDB" id="2417400at2"/>
<evidence type="ECO:0000256" key="5">
    <source>
        <dbReference type="SAM" id="Phobius"/>
    </source>
</evidence>
<dbReference type="GO" id="GO:0020037">
    <property type="term" value="F:heme binding"/>
    <property type="evidence" value="ECO:0007669"/>
    <property type="project" value="InterPro"/>
</dbReference>
<organism evidence="7 8">
    <name type="scientific">Viridibacillus arvi</name>
    <dbReference type="NCBI Taxonomy" id="263475"/>
    <lineage>
        <taxon>Bacteria</taxon>
        <taxon>Bacillati</taxon>
        <taxon>Bacillota</taxon>
        <taxon>Bacilli</taxon>
        <taxon>Bacillales</taxon>
        <taxon>Caryophanaceae</taxon>
        <taxon>Viridibacillus</taxon>
    </lineage>
</organism>
<evidence type="ECO:0000256" key="1">
    <source>
        <dbReference type="ARBA" id="ARBA00004141"/>
    </source>
</evidence>
<dbReference type="Proteomes" id="UP000036867">
    <property type="component" value="Unassembled WGS sequence"/>
</dbReference>
<dbReference type="InterPro" id="IPR002541">
    <property type="entry name" value="Cyt_c_assembly"/>
</dbReference>
<dbReference type="GeneID" id="301136057"/>
<evidence type="ECO:0000313" key="7">
    <source>
        <dbReference type="EMBL" id="KOO52341.1"/>
    </source>
</evidence>
<evidence type="ECO:0000313" key="8">
    <source>
        <dbReference type="Proteomes" id="UP000036867"/>
    </source>
</evidence>
<comment type="subcellular location">
    <subcellularLocation>
        <location evidence="1">Membrane</location>
        <topology evidence="1">Multi-pass membrane protein</topology>
    </subcellularLocation>
</comment>
<name>A0A0M0LMW0_9BACL</name>
<evidence type="ECO:0000256" key="4">
    <source>
        <dbReference type="ARBA" id="ARBA00023136"/>
    </source>
</evidence>
<dbReference type="RefSeq" id="WP_053416509.1">
    <property type="nucleotide sequence ID" value="NZ_JBCMHV010000005.1"/>
</dbReference>
<feature type="transmembrane region" description="Helical" evidence="5">
    <location>
        <begin position="248"/>
        <end position="266"/>
    </location>
</feature>
<dbReference type="GO" id="GO:0017004">
    <property type="term" value="P:cytochrome complex assembly"/>
    <property type="evidence" value="ECO:0007669"/>
    <property type="project" value="InterPro"/>
</dbReference>
<gene>
    <name evidence="7" type="ORF">AMD00_08060</name>
</gene>
<dbReference type="PATRIC" id="fig|263475.3.peg.2068"/>
<feature type="transmembrane region" description="Helical" evidence="5">
    <location>
        <begin position="38"/>
        <end position="58"/>
    </location>
</feature>
<proteinExistence type="predicted"/>
<feature type="transmembrane region" description="Helical" evidence="5">
    <location>
        <begin position="98"/>
        <end position="119"/>
    </location>
</feature>
<feature type="transmembrane region" description="Helical" evidence="5">
    <location>
        <begin position="131"/>
        <end position="163"/>
    </location>
</feature>
<evidence type="ECO:0000256" key="2">
    <source>
        <dbReference type="ARBA" id="ARBA00022692"/>
    </source>
</evidence>
<dbReference type="EMBL" id="LILB01000001">
    <property type="protein sequence ID" value="KOO52341.1"/>
    <property type="molecule type" value="Genomic_DNA"/>
</dbReference>
<feature type="transmembrane region" description="Helical" evidence="5">
    <location>
        <begin position="184"/>
        <end position="208"/>
    </location>
</feature>
<accession>A0A0M0LMW0</accession>
<dbReference type="GO" id="GO:0005886">
    <property type="term" value="C:plasma membrane"/>
    <property type="evidence" value="ECO:0007669"/>
    <property type="project" value="TreeGrafter"/>
</dbReference>
<evidence type="ECO:0000259" key="6">
    <source>
        <dbReference type="Pfam" id="PF01578"/>
    </source>
</evidence>
<comment type="caution">
    <text evidence="7">The sequence shown here is derived from an EMBL/GenBank/DDBJ whole genome shotgun (WGS) entry which is preliminary data.</text>
</comment>
<feature type="transmembrane region" description="Helical" evidence="5">
    <location>
        <begin position="214"/>
        <end position="236"/>
    </location>
</feature>
<dbReference type="AlphaFoldDB" id="A0A0M0LMW0"/>
<reference evidence="8" key="1">
    <citation type="submission" date="2015-08" db="EMBL/GenBank/DDBJ databases">
        <title>Fjat-10028 dsm 16317.</title>
        <authorList>
            <person name="Liu B."/>
            <person name="Wang J."/>
            <person name="Zhu Y."/>
            <person name="Liu G."/>
            <person name="Chen Q."/>
            <person name="Chen Z."/>
            <person name="Lan J."/>
            <person name="Che J."/>
            <person name="Ge C."/>
            <person name="Shi H."/>
            <person name="Pan Z."/>
            <person name="Liu X."/>
        </authorList>
    </citation>
    <scope>NUCLEOTIDE SEQUENCE [LARGE SCALE GENOMIC DNA]</scope>
    <source>
        <strain evidence="8">DSM 16317</strain>
    </source>
</reference>
<feature type="transmembrane region" description="Helical" evidence="5">
    <location>
        <begin position="12"/>
        <end position="29"/>
    </location>
</feature>
<keyword evidence="3 5" id="KW-1133">Transmembrane helix</keyword>
<feature type="domain" description="Cytochrome c assembly protein" evidence="6">
    <location>
        <begin position="68"/>
        <end position="265"/>
    </location>
</feature>
<keyword evidence="2 5" id="KW-0812">Transmembrane</keyword>
<keyword evidence="8" id="KW-1185">Reference proteome</keyword>
<dbReference type="PANTHER" id="PTHR30071:SF15">
    <property type="entry name" value="PROTEIN HEMX"/>
    <property type="match status" value="1"/>
</dbReference>
<dbReference type="Pfam" id="PF01578">
    <property type="entry name" value="Cytochrom_C_asm"/>
    <property type="match status" value="1"/>
</dbReference>